<keyword evidence="3" id="KW-1185">Reference proteome</keyword>
<keyword evidence="1" id="KW-0732">Signal</keyword>
<evidence type="ECO:0000313" key="3">
    <source>
        <dbReference type="Proteomes" id="UP001200034"/>
    </source>
</evidence>
<organism evidence="2 3">
    <name type="scientific">Drosophila rubida</name>
    <dbReference type="NCBI Taxonomy" id="30044"/>
    <lineage>
        <taxon>Eukaryota</taxon>
        <taxon>Metazoa</taxon>
        <taxon>Ecdysozoa</taxon>
        <taxon>Arthropoda</taxon>
        <taxon>Hexapoda</taxon>
        <taxon>Insecta</taxon>
        <taxon>Pterygota</taxon>
        <taxon>Neoptera</taxon>
        <taxon>Endopterygota</taxon>
        <taxon>Diptera</taxon>
        <taxon>Brachycera</taxon>
        <taxon>Muscomorpha</taxon>
        <taxon>Ephydroidea</taxon>
        <taxon>Drosophilidae</taxon>
        <taxon>Drosophila</taxon>
    </lineage>
</organism>
<reference evidence="2" key="1">
    <citation type="journal article" date="2021" name="Mol. Ecol. Resour.">
        <title>Phylogenomic analyses of the genus Drosophila reveals genomic signals of climate adaptation.</title>
        <authorList>
            <person name="Li F."/>
            <person name="Rane R.V."/>
            <person name="Luria V."/>
            <person name="Xiong Z."/>
            <person name="Chen J."/>
            <person name="Li Z."/>
            <person name="Catullo R.A."/>
            <person name="Griffin P.C."/>
            <person name="Schiffer M."/>
            <person name="Pearce S."/>
            <person name="Lee S.F."/>
            <person name="McElroy K."/>
            <person name="Stocker A."/>
            <person name="Shirriffs J."/>
            <person name="Cockerell F."/>
            <person name="Coppin C."/>
            <person name="Sgro C.M."/>
            <person name="Karger A."/>
            <person name="Cain J.W."/>
            <person name="Weber J.A."/>
            <person name="Santpere G."/>
            <person name="Kirschner M.W."/>
            <person name="Hoffmann A.A."/>
            <person name="Oakeshott J.G."/>
            <person name="Zhang G."/>
        </authorList>
    </citation>
    <scope>NUCLEOTIDE SEQUENCE</scope>
    <source>
        <strain evidence="2">BGI-SZ-2011g</strain>
    </source>
</reference>
<dbReference type="EMBL" id="JAJJHW010002585">
    <property type="protein sequence ID" value="KAH8370119.1"/>
    <property type="molecule type" value="Genomic_DNA"/>
</dbReference>
<comment type="caution">
    <text evidence="2">The sequence shown here is derived from an EMBL/GenBank/DDBJ whole genome shotgun (WGS) entry which is preliminary data.</text>
</comment>
<sequence length="96" mass="10895">VVNMKIAILLCLSALSLAWGMPVDMEQPLPQEPGAQGAMPNEDAMTSLTEMSDLGGQHSGEGARKARFLWGGIWAGPYWPSYYYGYYRPWGYRYWW</sequence>
<feature type="chain" id="PRO_5042170775" evidence="1">
    <location>
        <begin position="21"/>
        <end position="96"/>
    </location>
</feature>
<feature type="non-terminal residue" evidence="2">
    <location>
        <position position="1"/>
    </location>
</feature>
<evidence type="ECO:0000256" key="1">
    <source>
        <dbReference type="SAM" id="SignalP"/>
    </source>
</evidence>
<proteinExistence type="predicted"/>
<evidence type="ECO:0000313" key="2">
    <source>
        <dbReference type="EMBL" id="KAH8370119.1"/>
    </source>
</evidence>
<name>A0AAD4JY92_9MUSC</name>
<feature type="signal peptide" evidence="1">
    <location>
        <begin position="1"/>
        <end position="20"/>
    </location>
</feature>
<dbReference type="AlphaFoldDB" id="A0AAD4JY92"/>
<protein>
    <submittedName>
        <fullName evidence="2">Uncharacterized protein</fullName>
    </submittedName>
</protein>
<gene>
    <name evidence="2" type="ORF">KR093_002219</name>
</gene>
<accession>A0AAD4JY92</accession>
<dbReference type="Proteomes" id="UP001200034">
    <property type="component" value="Unassembled WGS sequence"/>
</dbReference>